<evidence type="ECO:0000256" key="1">
    <source>
        <dbReference type="ARBA" id="ARBA00022448"/>
    </source>
</evidence>
<dbReference type="KEGG" id="pcre:NCTC12858_00581"/>
<evidence type="ECO:0000313" key="20">
    <source>
        <dbReference type="Proteomes" id="UP000249300"/>
    </source>
</evidence>
<keyword evidence="4 16" id="KW-0597">Phosphoprotein</keyword>
<feature type="transmembrane region" description="Helical" evidence="16">
    <location>
        <begin position="12"/>
        <end position="31"/>
    </location>
</feature>
<keyword evidence="20" id="KW-1185">Reference proteome</keyword>
<evidence type="ECO:0000256" key="17">
    <source>
        <dbReference type="PIRNR" id="PIRNR009437"/>
    </source>
</evidence>
<evidence type="ECO:0000259" key="18">
    <source>
        <dbReference type="SMART" id="SM00900"/>
    </source>
</evidence>
<dbReference type="InterPro" id="IPR010204">
    <property type="entry name" value="NqrC"/>
</dbReference>
<dbReference type="InterPro" id="IPR007329">
    <property type="entry name" value="FMN-bd"/>
</dbReference>
<evidence type="ECO:0000256" key="16">
    <source>
        <dbReference type="HAMAP-Rule" id="MF_00427"/>
    </source>
</evidence>
<accession>A0A2X4SFG9</accession>
<comment type="subunit">
    <text evidence="16 17">Composed of six subunits; NqrA, NqrB, NqrC, NqrD, NqrE and NqrF.</text>
</comment>
<evidence type="ECO:0000313" key="19">
    <source>
        <dbReference type="EMBL" id="SQH72752.1"/>
    </source>
</evidence>
<sequence length="274" mass="29752">MNRESNSYTVVYATIMVVLVAVALAFTAQALKETQDNNVKIDKMQQILRSVGIVENAKSAVIDKYRSTIKQELLVRADGSIAQTYEGNKIADNEAFSLNTANAFKELSKGKKDLTMPVYVAEVAGTTKYIFPLNGAGLWGPIWGYISVDEDCNTVFGSDFGHQGETPGLGAEIATPKFIDQFSGKTLFDKDEFVSIAVVKPGQKPHREGQDYVDGISGGTLTSNGVNEMLFSSLRHYTAFLMQHRATADTPALSSADGEEAVQDVSMTTVIENN</sequence>
<evidence type="ECO:0000256" key="11">
    <source>
        <dbReference type="ARBA" id="ARBA00023053"/>
    </source>
</evidence>
<dbReference type="EC" id="7.2.1.1" evidence="16 17"/>
<dbReference type="SMART" id="SM00900">
    <property type="entry name" value="FMN_bind"/>
    <property type="match status" value="1"/>
</dbReference>
<keyword evidence="19" id="KW-0560">Oxidoreductase</keyword>
<dbReference type="GO" id="GO:0016655">
    <property type="term" value="F:oxidoreductase activity, acting on NAD(P)H, quinone or similar compound as acceptor"/>
    <property type="evidence" value="ECO:0007669"/>
    <property type="project" value="UniProtKB-UniRule"/>
</dbReference>
<keyword evidence="9 16" id="KW-1133">Transmembrane helix</keyword>
<comment type="caution">
    <text evidence="16">Lacks conserved residue(s) required for the propagation of feature annotation.</text>
</comment>
<evidence type="ECO:0000256" key="10">
    <source>
        <dbReference type="ARBA" id="ARBA00023027"/>
    </source>
</evidence>
<dbReference type="RefSeq" id="WP_023937852.1">
    <property type="nucleotide sequence ID" value="NZ_FUXH01000002.1"/>
</dbReference>
<reference evidence="19 20" key="1">
    <citation type="submission" date="2018-06" db="EMBL/GenBank/DDBJ databases">
        <authorList>
            <consortium name="Pathogen Informatics"/>
            <person name="Doyle S."/>
        </authorList>
    </citation>
    <scope>NUCLEOTIDE SEQUENCE [LARGE SCALE GENOMIC DNA]</scope>
    <source>
        <strain evidence="19 20">NCTC12858</strain>
    </source>
</reference>
<keyword evidence="5 16" id="KW-0285">Flavoprotein</keyword>
<dbReference type="HAMAP" id="MF_00427">
    <property type="entry name" value="NqrC"/>
    <property type="match status" value="1"/>
</dbReference>
<gene>
    <name evidence="16 19" type="primary">nqrC</name>
    <name evidence="19" type="ORF">NCTC12858_00581</name>
</gene>
<feature type="domain" description="FMN-binding" evidence="18">
    <location>
        <begin position="137"/>
        <end position="237"/>
    </location>
</feature>
<dbReference type="GO" id="GO:0005886">
    <property type="term" value="C:plasma membrane"/>
    <property type="evidence" value="ECO:0007669"/>
    <property type="project" value="UniProtKB-SubCell"/>
</dbReference>
<keyword evidence="10 16" id="KW-0520">NAD</keyword>
<keyword evidence="3" id="KW-0997">Cell inner membrane</keyword>
<dbReference type="PANTHER" id="PTHR37838:SF1">
    <property type="entry name" value="NA(+)-TRANSLOCATING NADH-QUINONE REDUCTASE SUBUNIT C"/>
    <property type="match status" value="1"/>
</dbReference>
<evidence type="ECO:0000256" key="6">
    <source>
        <dbReference type="ARBA" id="ARBA00022643"/>
    </source>
</evidence>
<comment type="catalytic activity">
    <reaction evidence="16 17">
        <text>a ubiquinone + n Na(+)(in) + NADH + H(+) = a ubiquinol + n Na(+)(out) + NAD(+)</text>
        <dbReference type="Rhea" id="RHEA:47748"/>
        <dbReference type="Rhea" id="RHEA-COMP:9565"/>
        <dbReference type="Rhea" id="RHEA-COMP:9566"/>
        <dbReference type="ChEBI" id="CHEBI:15378"/>
        <dbReference type="ChEBI" id="CHEBI:16389"/>
        <dbReference type="ChEBI" id="CHEBI:17976"/>
        <dbReference type="ChEBI" id="CHEBI:29101"/>
        <dbReference type="ChEBI" id="CHEBI:57540"/>
        <dbReference type="ChEBI" id="CHEBI:57945"/>
        <dbReference type="EC" id="7.2.1.1"/>
    </reaction>
</comment>
<dbReference type="AlphaFoldDB" id="A0A2X4SFG9"/>
<proteinExistence type="inferred from homology"/>
<dbReference type="Pfam" id="PF04205">
    <property type="entry name" value="FMN_bind"/>
    <property type="match status" value="1"/>
</dbReference>
<keyword evidence="13 16" id="KW-0830">Ubiquinone</keyword>
<dbReference type="GO" id="GO:0010181">
    <property type="term" value="F:FMN binding"/>
    <property type="evidence" value="ECO:0007669"/>
    <property type="project" value="UniProtKB-UniRule"/>
</dbReference>
<evidence type="ECO:0000256" key="7">
    <source>
        <dbReference type="ARBA" id="ARBA00022692"/>
    </source>
</evidence>
<keyword evidence="8 16" id="KW-1278">Translocase</keyword>
<evidence type="ECO:0000256" key="15">
    <source>
        <dbReference type="ARBA" id="ARBA00023201"/>
    </source>
</evidence>
<evidence type="ECO:0000256" key="8">
    <source>
        <dbReference type="ARBA" id="ARBA00022967"/>
    </source>
</evidence>
<keyword evidence="2 16" id="KW-1003">Cell membrane</keyword>
<dbReference type="EMBL" id="LS483447">
    <property type="protein sequence ID" value="SQH72752.1"/>
    <property type="molecule type" value="Genomic_DNA"/>
</dbReference>
<evidence type="ECO:0000256" key="5">
    <source>
        <dbReference type="ARBA" id="ARBA00022630"/>
    </source>
</evidence>
<keyword evidence="1 16" id="KW-0813">Transport</keyword>
<dbReference type="GO" id="GO:0006814">
    <property type="term" value="P:sodium ion transport"/>
    <property type="evidence" value="ECO:0007669"/>
    <property type="project" value="UniProtKB-UniRule"/>
</dbReference>
<dbReference type="PANTHER" id="PTHR37838">
    <property type="entry name" value="NA(+)-TRANSLOCATING NADH-QUINONE REDUCTASE SUBUNIT C"/>
    <property type="match status" value="1"/>
</dbReference>
<evidence type="ECO:0000256" key="14">
    <source>
        <dbReference type="ARBA" id="ARBA00023136"/>
    </source>
</evidence>
<dbReference type="PIRSF" id="PIRSF009437">
    <property type="entry name" value="NQR-1_subunit_C"/>
    <property type="match status" value="1"/>
</dbReference>
<evidence type="ECO:0000256" key="3">
    <source>
        <dbReference type="ARBA" id="ARBA00022519"/>
    </source>
</evidence>
<evidence type="ECO:0000256" key="9">
    <source>
        <dbReference type="ARBA" id="ARBA00022989"/>
    </source>
</evidence>
<dbReference type="NCBIfam" id="TIGR01938">
    <property type="entry name" value="nqrC"/>
    <property type="match status" value="1"/>
</dbReference>
<keyword evidence="6 16" id="KW-0288">FMN</keyword>
<dbReference type="Proteomes" id="UP000249300">
    <property type="component" value="Chromosome 1"/>
</dbReference>
<evidence type="ECO:0000256" key="12">
    <source>
        <dbReference type="ARBA" id="ARBA00023065"/>
    </source>
</evidence>
<keyword evidence="11 16" id="KW-0915">Sodium</keyword>
<keyword evidence="12 16" id="KW-0406">Ion transport</keyword>
<evidence type="ECO:0000256" key="13">
    <source>
        <dbReference type="ARBA" id="ARBA00023075"/>
    </source>
</evidence>
<comment type="similarity">
    <text evidence="16 17">Belongs to the NqrC family.</text>
</comment>
<comment type="subcellular location">
    <subcellularLocation>
        <location evidence="16">Cell membrane</location>
        <topology evidence="16">Single-pass membrane protein</topology>
    </subcellularLocation>
</comment>
<keyword evidence="7 16" id="KW-0812">Transmembrane</keyword>
<keyword evidence="15 16" id="KW-0739">Sodium transport</keyword>
<name>A0A2X4SFG9_9PORP</name>
<evidence type="ECO:0000256" key="4">
    <source>
        <dbReference type="ARBA" id="ARBA00022553"/>
    </source>
</evidence>
<keyword evidence="14 16" id="KW-0472">Membrane</keyword>
<evidence type="ECO:0000256" key="2">
    <source>
        <dbReference type="ARBA" id="ARBA00022475"/>
    </source>
</evidence>
<organism evidence="19 20">
    <name type="scientific">Porphyromonas crevioricanis</name>
    <dbReference type="NCBI Taxonomy" id="393921"/>
    <lineage>
        <taxon>Bacteria</taxon>
        <taxon>Pseudomonadati</taxon>
        <taxon>Bacteroidota</taxon>
        <taxon>Bacteroidia</taxon>
        <taxon>Bacteroidales</taxon>
        <taxon>Porphyromonadaceae</taxon>
        <taxon>Porphyromonas</taxon>
    </lineage>
</organism>
<feature type="modified residue" description="FMN phosphoryl threonine" evidence="16">
    <location>
        <position position="220"/>
    </location>
</feature>
<protein>
    <recommendedName>
        <fullName evidence="16 17">Na(+)-translocating NADH-quinone reductase subunit C</fullName>
        <shortName evidence="16 17">Na(+)-NQR subunit C</shortName>
        <shortName evidence="16 17">Na(+)-translocating NQR subunit C</shortName>
        <ecNumber evidence="16 17">7.2.1.1</ecNumber>
    </recommendedName>
    <alternativeName>
        <fullName evidence="16 17">NQR complex subunit C</fullName>
    </alternativeName>
    <alternativeName>
        <fullName evidence="16 17">NQR-1 subunit C</fullName>
    </alternativeName>
</protein>
<comment type="function">
    <text evidence="16">NQR complex catalyzes the reduction of ubiquinone-1 to ubiquinol by two successive reactions, coupled with the transport of Na(+) ions from the cytoplasm to the periplasm. NqrA to NqrE are probably involved in the second step, the conversion of ubisemiquinone to ubiquinol.</text>
</comment>
<comment type="cofactor">
    <cofactor evidence="16 17">
        <name>FMN</name>
        <dbReference type="ChEBI" id="CHEBI:58210"/>
    </cofactor>
</comment>